<sequence length="307" mass="32689">MARSVTPWLARLVAITCSLQLAGAEPNSRLCIKNTGGSCLTTNCYSWRESTGQVTCDVGRCFCDAGSCSGADSACYSPDREYAVLGSPNVTGNVTGTTWYTFRNARWPDLVLRTASLVTNYNIYAVASVADPSKFSLVVPPTGQGQVPSFLIYSKHWGESVLQWQRTQAGHGTAGYTISCKSIGRVSSVAMPDLLTSIVVAPMPQGDGSPLFMLKSFRDNAYVYIGMATTSMSALPVYENDPGVGGYWRIDPPLPVDVLNRLVTYSGRRCSTMCGNVATVAGAASRTYGMASVFILAISSSLLLASA</sequence>
<evidence type="ECO:0000313" key="2">
    <source>
        <dbReference type="EMBL" id="CAD9128315.1"/>
    </source>
</evidence>
<reference evidence="2" key="1">
    <citation type="submission" date="2021-01" db="EMBL/GenBank/DDBJ databases">
        <authorList>
            <person name="Corre E."/>
            <person name="Pelletier E."/>
            <person name="Niang G."/>
            <person name="Scheremetjew M."/>
            <person name="Finn R."/>
            <person name="Kale V."/>
            <person name="Holt S."/>
            <person name="Cochrane G."/>
            <person name="Meng A."/>
            <person name="Brown T."/>
            <person name="Cohen L."/>
        </authorList>
    </citation>
    <scope>NUCLEOTIDE SEQUENCE</scope>
    <source>
        <strain evidence="2">OF101</strain>
    </source>
</reference>
<gene>
    <name evidence="2" type="ORF">ACAT0790_LOCUS20860</name>
</gene>
<organism evidence="2">
    <name type="scientific">Alexandrium catenella</name>
    <name type="common">Red tide dinoflagellate</name>
    <name type="synonym">Gonyaulax catenella</name>
    <dbReference type="NCBI Taxonomy" id="2925"/>
    <lineage>
        <taxon>Eukaryota</taxon>
        <taxon>Sar</taxon>
        <taxon>Alveolata</taxon>
        <taxon>Dinophyceae</taxon>
        <taxon>Gonyaulacales</taxon>
        <taxon>Pyrocystaceae</taxon>
        <taxon>Alexandrium</taxon>
    </lineage>
</organism>
<accession>A0A7S1QCK9</accession>
<evidence type="ECO:0008006" key="3">
    <source>
        <dbReference type="Google" id="ProtNLM"/>
    </source>
</evidence>
<name>A0A7S1QCK9_ALECA</name>
<feature type="chain" id="PRO_5031086265" description="DOMON domain-containing protein" evidence="1">
    <location>
        <begin position="25"/>
        <end position="307"/>
    </location>
</feature>
<dbReference type="AlphaFoldDB" id="A0A7S1QCK9"/>
<evidence type="ECO:0000256" key="1">
    <source>
        <dbReference type="SAM" id="SignalP"/>
    </source>
</evidence>
<keyword evidence="1" id="KW-0732">Signal</keyword>
<protein>
    <recommendedName>
        <fullName evidence="3">DOMON domain-containing protein</fullName>
    </recommendedName>
</protein>
<proteinExistence type="predicted"/>
<feature type="signal peptide" evidence="1">
    <location>
        <begin position="1"/>
        <end position="24"/>
    </location>
</feature>
<dbReference type="EMBL" id="HBGE01034403">
    <property type="protein sequence ID" value="CAD9128315.1"/>
    <property type="molecule type" value="Transcribed_RNA"/>
</dbReference>